<proteinExistence type="predicted"/>
<dbReference type="Proteomes" id="UP000524246">
    <property type="component" value="Unassembled WGS sequence"/>
</dbReference>
<accession>A0A7X9FQE7</accession>
<organism evidence="1 2">
    <name type="scientific">SAR324 cluster bacterium</name>
    <dbReference type="NCBI Taxonomy" id="2024889"/>
    <lineage>
        <taxon>Bacteria</taxon>
        <taxon>Deltaproteobacteria</taxon>
        <taxon>SAR324 cluster</taxon>
    </lineage>
</organism>
<reference evidence="1 2" key="1">
    <citation type="journal article" date="2020" name="Biotechnol. Biofuels">
        <title>New insights from the biogas microbiome by comprehensive genome-resolved metagenomics of nearly 1600 species originating from multiple anaerobic digesters.</title>
        <authorList>
            <person name="Campanaro S."/>
            <person name="Treu L."/>
            <person name="Rodriguez-R L.M."/>
            <person name="Kovalovszki A."/>
            <person name="Ziels R.M."/>
            <person name="Maus I."/>
            <person name="Zhu X."/>
            <person name="Kougias P.G."/>
            <person name="Basile A."/>
            <person name="Luo G."/>
            <person name="Schluter A."/>
            <person name="Konstantinidis K.T."/>
            <person name="Angelidaki I."/>
        </authorList>
    </citation>
    <scope>NUCLEOTIDE SEQUENCE [LARGE SCALE GENOMIC DNA]</scope>
    <source>
        <strain evidence="1">AS27yjCOA_65</strain>
    </source>
</reference>
<gene>
    <name evidence="1" type="ORF">GYA55_04415</name>
</gene>
<protein>
    <submittedName>
        <fullName evidence="1">Uncharacterized protein</fullName>
    </submittedName>
</protein>
<evidence type="ECO:0000313" key="2">
    <source>
        <dbReference type="Proteomes" id="UP000524246"/>
    </source>
</evidence>
<name>A0A7X9FQE7_9DELT</name>
<dbReference type="AlphaFoldDB" id="A0A7X9FQE7"/>
<comment type="caution">
    <text evidence="1">The sequence shown here is derived from an EMBL/GenBank/DDBJ whole genome shotgun (WGS) entry which is preliminary data.</text>
</comment>
<evidence type="ECO:0000313" key="1">
    <source>
        <dbReference type="EMBL" id="NMC62391.1"/>
    </source>
</evidence>
<dbReference type="EMBL" id="JAAZON010000183">
    <property type="protein sequence ID" value="NMC62391.1"/>
    <property type="molecule type" value="Genomic_DNA"/>
</dbReference>
<sequence>MALSPITPMAITPDRSPIIALGMATLPEGGNYDPAVVTHDSGQRTVIPLRFHTGNLSSIRTQLHKFVDDFMDIVEQSQE</sequence>